<dbReference type="InterPro" id="IPR036008">
    <property type="entry name" value="Aconitase_4Fe-4S_dom"/>
</dbReference>
<dbReference type="AlphaFoldDB" id="X1TI28"/>
<organism evidence="5">
    <name type="scientific">marine sediment metagenome</name>
    <dbReference type="NCBI Taxonomy" id="412755"/>
    <lineage>
        <taxon>unclassified sequences</taxon>
        <taxon>metagenomes</taxon>
        <taxon>ecological metagenomes</taxon>
    </lineage>
</organism>
<dbReference type="GO" id="GO:0005829">
    <property type="term" value="C:cytosol"/>
    <property type="evidence" value="ECO:0007669"/>
    <property type="project" value="TreeGrafter"/>
</dbReference>
<evidence type="ECO:0000313" key="5">
    <source>
        <dbReference type="EMBL" id="GAI87240.1"/>
    </source>
</evidence>
<keyword evidence="1" id="KW-0479">Metal-binding</keyword>
<keyword evidence="3" id="KW-0411">Iron-sulfur</keyword>
<dbReference type="PANTHER" id="PTHR43160">
    <property type="entry name" value="ACONITATE HYDRATASE B"/>
    <property type="match status" value="1"/>
</dbReference>
<gene>
    <name evidence="5" type="ORF">S12H4_17867</name>
</gene>
<dbReference type="InterPro" id="IPR018136">
    <property type="entry name" value="Aconitase_4Fe-4S_BS"/>
</dbReference>
<dbReference type="PRINTS" id="PR00415">
    <property type="entry name" value="ACONITASE"/>
</dbReference>
<dbReference type="GO" id="GO:0046872">
    <property type="term" value="F:metal ion binding"/>
    <property type="evidence" value="ECO:0007669"/>
    <property type="project" value="UniProtKB-KW"/>
</dbReference>
<name>X1TI28_9ZZZZ</name>
<dbReference type="PROSITE" id="PS01244">
    <property type="entry name" value="ACONITASE_2"/>
    <property type="match status" value="1"/>
</dbReference>
<dbReference type="GO" id="GO:0051539">
    <property type="term" value="F:4 iron, 4 sulfur cluster binding"/>
    <property type="evidence" value="ECO:0007669"/>
    <property type="project" value="TreeGrafter"/>
</dbReference>
<protein>
    <recommendedName>
        <fullName evidence="4">Aconitase/3-isopropylmalate dehydratase large subunit alpha/beta/alpha domain-containing protein</fullName>
    </recommendedName>
</protein>
<dbReference type="Pfam" id="PF00330">
    <property type="entry name" value="Aconitase"/>
    <property type="match status" value="1"/>
</dbReference>
<dbReference type="GO" id="GO:0006099">
    <property type="term" value="P:tricarboxylic acid cycle"/>
    <property type="evidence" value="ECO:0007669"/>
    <property type="project" value="TreeGrafter"/>
</dbReference>
<dbReference type="Gene3D" id="3.30.499.10">
    <property type="entry name" value="Aconitase, domain 3"/>
    <property type="match status" value="2"/>
</dbReference>
<dbReference type="InterPro" id="IPR015931">
    <property type="entry name" value="Acnase/IPM_dHydase_lsu_aba_1/3"/>
</dbReference>
<reference evidence="5" key="1">
    <citation type="journal article" date="2014" name="Front. Microbiol.">
        <title>High frequency of phylogenetically diverse reductive dehalogenase-homologous genes in deep subseafloor sedimentary metagenomes.</title>
        <authorList>
            <person name="Kawai M."/>
            <person name="Futagami T."/>
            <person name="Toyoda A."/>
            <person name="Takaki Y."/>
            <person name="Nishi S."/>
            <person name="Hori S."/>
            <person name="Arai W."/>
            <person name="Tsubouchi T."/>
            <person name="Morono Y."/>
            <person name="Uchiyama I."/>
            <person name="Ito T."/>
            <person name="Fujiyama A."/>
            <person name="Inagaki F."/>
            <person name="Takami H."/>
        </authorList>
    </citation>
    <scope>NUCLEOTIDE SEQUENCE</scope>
    <source>
        <strain evidence="5">Expedition CK06-06</strain>
    </source>
</reference>
<dbReference type="InterPro" id="IPR050926">
    <property type="entry name" value="Aconitase/IPM_isomerase"/>
</dbReference>
<feature type="non-terminal residue" evidence="5">
    <location>
        <position position="1"/>
    </location>
</feature>
<feature type="domain" description="Aconitase/3-isopropylmalate dehydratase large subunit alpha/beta/alpha" evidence="4">
    <location>
        <begin position="2"/>
        <end position="306"/>
    </location>
</feature>
<dbReference type="GO" id="GO:0003994">
    <property type="term" value="F:aconitate hydratase activity"/>
    <property type="evidence" value="ECO:0007669"/>
    <property type="project" value="TreeGrafter"/>
</dbReference>
<accession>X1TI28</accession>
<evidence type="ECO:0000259" key="4">
    <source>
        <dbReference type="Pfam" id="PF00330"/>
    </source>
</evidence>
<evidence type="ECO:0000256" key="3">
    <source>
        <dbReference type="ARBA" id="ARBA00023014"/>
    </source>
</evidence>
<dbReference type="InterPro" id="IPR001030">
    <property type="entry name" value="Acoase/IPM_deHydtase_lsu_aba"/>
</dbReference>
<proteinExistence type="predicted"/>
<sequence>QLHLERFAKPGQILLGADSHTPTSGAVGMIAIGVGGLDIALAMSGEPFRFRMPKIVNIVLKGKLSSFVSSKDIILYLLKKLTVKGGVSKVFEYSGSGLDNLNISQRATIANMGTELGALTSIFPSDHMVFKFIQYQNRERDWIPIEADKDSVYDQTIEIDLGTLEPLIAQPHSPDNVVKIKEISGKKVDQVAIGSCTNSSFKDLMKVALILKGRKIHPNVDIALNPGSRQVLIELTKVGALDWLLSAGVRILEVGCGPCIGMGFSPSSNGVSLRTYNRNFLGRSGTKSAQVYLVSPESAAAAAITGVITDPRDLGLELPEITIEEKCITDDSMILSPS</sequence>
<evidence type="ECO:0000256" key="2">
    <source>
        <dbReference type="ARBA" id="ARBA00023004"/>
    </source>
</evidence>
<keyword evidence="2" id="KW-0408">Iron</keyword>
<feature type="non-terminal residue" evidence="5">
    <location>
        <position position="338"/>
    </location>
</feature>
<dbReference type="PROSITE" id="PS00450">
    <property type="entry name" value="ACONITASE_1"/>
    <property type="match status" value="1"/>
</dbReference>
<dbReference type="PANTHER" id="PTHR43160:SF3">
    <property type="entry name" value="ACONITATE HYDRATASE, MITOCHONDRIAL"/>
    <property type="match status" value="1"/>
</dbReference>
<dbReference type="EMBL" id="BARW01008772">
    <property type="protein sequence ID" value="GAI87240.1"/>
    <property type="molecule type" value="Genomic_DNA"/>
</dbReference>
<comment type="caution">
    <text evidence="5">The sequence shown here is derived from an EMBL/GenBank/DDBJ whole genome shotgun (WGS) entry which is preliminary data.</text>
</comment>
<dbReference type="SUPFAM" id="SSF53732">
    <property type="entry name" value="Aconitase iron-sulfur domain"/>
    <property type="match status" value="1"/>
</dbReference>
<evidence type="ECO:0000256" key="1">
    <source>
        <dbReference type="ARBA" id="ARBA00022723"/>
    </source>
</evidence>